<accession>B0T7U9</accession>
<dbReference type="eggNOG" id="COG0265">
    <property type="taxonomic scope" value="Bacteria"/>
</dbReference>
<keyword evidence="2" id="KW-0378">Hydrolase</keyword>
<dbReference type="PANTHER" id="PTHR43343">
    <property type="entry name" value="PEPTIDASE S12"/>
    <property type="match status" value="1"/>
</dbReference>
<dbReference type="InterPro" id="IPR051201">
    <property type="entry name" value="Chloro_Bact_Ser_Proteases"/>
</dbReference>
<evidence type="ECO:0000313" key="4">
    <source>
        <dbReference type="EMBL" id="ABZ71287.1"/>
    </source>
</evidence>
<dbReference type="Gene3D" id="2.40.10.120">
    <property type="match status" value="1"/>
</dbReference>
<sequence length="325" mass="34160">MASPFQGHEVEARLRPAASGYAFDLDHALSAVVALEARVPADAFTAGILGTERLGNGVVISENGLVLTMGYLITEASQVVLTLNDGARVHAHVLGFDSQTGLGLVQALEPLGLPPLHLGSSKDLRAESPVIIAGAGGRAHAAAGQVLARMPFAGYWEYLLDDAIITEPAHPHWSGAALIDSTGNLVGVGSLSLAGQSRGGQAKPMNMFVPADLLPPILDDLARGRPAHPPRPWLGVFAQETDSHVIVVGVSPSSPAARAELRAGDLILAVAGEPVSDLAEFYTGLWDQGLAGATIPLRILREQDVFEVEVRSVDRNTLLKKPRFN</sequence>
<name>B0T7U9_CAUSK</name>
<gene>
    <name evidence="4" type="ordered locus">Caul_2159</name>
</gene>
<evidence type="ECO:0000259" key="3">
    <source>
        <dbReference type="PROSITE" id="PS50106"/>
    </source>
</evidence>
<dbReference type="PRINTS" id="PR00834">
    <property type="entry name" value="PROTEASES2C"/>
</dbReference>
<dbReference type="KEGG" id="cak:Caul_2159"/>
<dbReference type="InterPro" id="IPR001940">
    <property type="entry name" value="Peptidase_S1C"/>
</dbReference>
<feature type="domain" description="PDZ" evidence="3">
    <location>
        <begin position="218"/>
        <end position="278"/>
    </location>
</feature>
<evidence type="ECO:0000256" key="1">
    <source>
        <dbReference type="ARBA" id="ARBA00022670"/>
    </source>
</evidence>
<dbReference type="PANTHER" id="PTHR43343:SF3">
    <property type="entry name" value="PROTEASE DO-LIKE 8, CHLOROPLASTIC"/>
    <property type="match status" value="1"/>
</dbReference>
<dbReference type="HOGENOM" id="CLU_060720_0_0_5"/>
<dbReference type="OrthoDB" id="7296822at2"/>
<proteinExistence type="predicted"/>
<reference evidence="4" key="1">
    <citation type="submission" date="2008-01" db="EMBL/GenBank/DDBJ databases">
        <title>Complete sequence of chromosome of Caulobacter sp. K31.</title>
        <authorList>
            <consortium name="US DOE Joint Genome Institute"/>
            <person name="Copeland A."/>
            <person name="Lucas S."/>
            <person name="Lapidus A."/>
            <person name="Barry K."/>
            <person name="Glavina del Rio T."/>
            <person name="Dalin E."/>
            <person name="Tice H."/>
            <person name="Pitluck S."/>
            <person name="Bruce D."/>
            <person name="Goodwin L."/>
            <person name="Thompson L.S."/>
            <person name="Brettin T."/>
            <person name="Detter J.C."/>
            <person name="Han C."/>
            <person name="Schmutz J."/>
            <person name="Larimer F."/>
            <person name="Land M."/>
            <person name="Hauser L."/>
            <person name="Kyrpides N."/>
            <person name="Kim E."/>
            <person name="Stephens C."/>
            <person name="Richardson P."/>
        </authorList>
    </citation>
    <scope>NUCLEOTIDE SEQUENCE [LARGE SCALE GENOMIC DNA]</scope>
    <source>
        <strain evidence="4">K31</strain>
    </source>
</reference>
<dbReference type="InterPro" id="IPR009003">
    <property type="entry name" value="Peptidase_S1_PA"/>
</dbReference>
<dbReference type="PROSITE" id="PS50106">
    <property type="entry name" value="PDZ"/>
    <property type="match status" value="1"/>
</dbReference>
<dbReference type="InterPro" id="IPR001478">
    <property type="entry name" value="PDZ"/>
</dbReference>
<dbReference type="EMBL" id="CP000927">
    <property type="protein sequence ID" value="ABZ71287.1"/>
    <property type="molecule type" value="Genomic_DNA"/>
</dbReference>
<keyword evidence="1" id="KW-0645">Protease</keyword>
<dbReference type="Pfam" id="PF13365">
    <property type="entry name" value="Trypsin_2"/>
    <property type="match status" value="1"/>
</dbReference>
<dbReference type="GO" id="GO:0006508">
    <property type="term" value="P:proteolysis"/>
    <property type="evidence" value="ECO:0007669"/>
    <property type="project" value="UniProtKB-KW"/>
</dbReference>
<dbReference type="CDD" id="cd06779">
    <property type="entry name" value="cpPDZ_Deg_HtrA-like"/>
    <property type="match status" value="1"/>
</dbReference>
<dbReference type="SMART" id="SM00228">
    <property type="entry name" value="PDZ"/>
    <property type="match status" value="1"/>
</dbReference>
<dbReference type="InterPro" id="IPR036034">
    <property type="entry name" value="PDZ_sf"/>
</dbReference>
<dbReference type="SUPFAM" id="SSF50494">
    <property type="entry name" value="Trypsin-like serine proteases"/>
    <property type="match status" value="1"/>
</dbReference>
<dbReference type="GO" id="GO:0004252">
    <property type="term" value="F:serine-type endopeptidase activity"/>
    <property type="evidence" value="ECO:0007669"/>
    <property type="project" value="InterPro"/>
</dbReference>
<organism evidence="4">
    <name type="scientific">Caulobacter sp. (strain K31)</name>
    <dbReference type="NCBI Taxonomy" id="366602"/>
    <lineage>
        <taxon>Bacteria</taxon>
        <taxon>Pseudomonadati</taxon>
        <taxon>Pseudomonadota</taxon>
        <taxon>Alphaproteobacteria</taxon>
        <taxon>Caulobacterales</taxon>
        <taxon>Caulobacteraceae</taxon>
        <taxon>Caulobacter</taxon>
    </lineage>
</organism>
<dbReference type="AlphaFoldDB" id="B0T7U9"/>
<dbReference type="SUPFAM" id="SSF50156">
    <property type="entry name" value="PDZ domain-like"/>
    <property type="match status" value="1"/>
</dbReference>
<dbReference type="STRING" id="366602.Caul_2159"/>
<protein>
    <submittedName>
        <fullName evidence="4">PDZ/DHR/GLGF domain protein</fullName>
    </submittedName>
</protein>
<dbReference type="Gene3D" id="2.30.42.10">
    <property type="match status" value="1"/>
</dbReference>
<evidence type="ECO:0000256" key="2">
    <source>
        <dbReference type="ARBA" id="ARBA00022801"/>
    </source>
</evidence>
<dbReference type="Pfam" id="PF13180">
    <property type="entry name" value="PDZ_2"/>
    <property type="match status" value="1"/>
</dbReference>